<dbReference type="GO" id="GO:0004672">
    <property type="term" value="F:protein kinase activity"/>
    <property type="evidence" value="ECO:0007669"/>
    <property type="project" value="InterPro"/>
</dbReference>
<dbReference type="InterPro" id="IPR011009">
    <property type="entry name" value="Kinase-like_dom_sf"/>
</dbReference>
<dbReference type="Proteomes" id="UP001303647">
    <property type="component" value="Unassembled WGS sequence"/>
</dbReference>
<dbReference type="AlphaFoldDB" id="A0AAN7CWW1"/>
<feature type="domain" description="Protein kinase" evidence="6">
    <location>
        <begin position="434"/>
        <end position="687"/>
    </location>
</feature>
<dbReference type="Pfam" id="PF00069">
    <property type="entry name" value="Pkinase"/>
    <property type="match status" value="1"/>
</dbReference>
<evidence type="ECO:0000256" key="5">
    <source>
        <dbReference type="SAM" id="MobiDB-lite"/>
    </source>
</evidence>
<keyword evidence="7" id="KW-0418">Kinase</keyword>
<dbReference type="SUPFAM" id="SSF48403">
    <property type="entry name" value="Ankyrin repeat"/>
    <property type="match status" value="1"/>
</dbReference>
<keyword evidence="2 3" id="KW-0040">ANK repeat</keyword>
<dbReference type="EMBL" id="MU857638">
    <property type="protein sequence ID" value="KAK4248393.1"/>
    <property type="molecule type" value="Genomic_DNA"/>
</dbReference>
<dbReference type="GO" id="GO:0004842">
    <property type="term" value="F:ubiquitin-protein transferase activity"/>
    <property type="evidence" value="ECO:0007669"/>
    <property type="project" value="TreeGrafter"/>
</dbReference>
<dbReference type="PANTHER" id="PTHR24171:SF8">
    <property type="entry name" value="BRCA1-ASSOCIATED RING DOMAIN PROTEIN 1"/>
    <property type="match status" value="1"/>
</dbReference>
<dbReference type="PRINTS" id="PR01415">
    <property type="entry name" value="ANKYRIN"/>
</dbReference>
<organism evidence="7 8">
    <name type="scientific">Corynascus novoguineensis</name>
    <dbReference type="NCBI Taxonomy" id="1126955"/>
    <lineage>
        <taxon>Eukaryota</taxon>
        <taxon>Fungi</taxon>
        <taxon>Dikarya</taxon>
        <taxon>Ascomycota</taxon>
        <taxon>Pezizomycotina</taxon>
        <taxon>Sordariomycetes</taxon>
        <taxon>Sordariomycetidae</taxon>
        <taxon>Sordariales</taxon>
        <taxon>Chaetomiaceae</taxon>
        <taxon>Corynascus</taxon>
    </lineage>
</organism>
<dbReference type="CDD" id="cd00180">
    <property type="entry name" value="PKc"/>
    <property type="match status" value="1"/>
</dbReference>
<dbReference type="GO" id="GO:0005524">
    <property type="term" value="F:ATP binding"/>
    <property type="evidence" value="ECO:0007669"/>
    <property type="project" value="UniProtKB-UniRule"/>
</dbReference>
<dbReference type="InterPro" id="IPR017441">
    <property type="entry name" value="Protein_kinase_ATP_BS"/>
</dbReference>
<keyword evidence="7" id="KW-0808">Transferase</keyword>
<comment type="caution">
    <text evidence="7">The sequence shown here is derived from an EMBL/GenBank/DDBJ whole genome shotgun (WGS) entry which is preliminary data.</text>
</comment>
<dbReference type="InterPro" id="IPR036770">
    <property type="entry name" value="Ankyrin_rpt-contain_sf"/>
</dbReference>
<evidence type="ECO:0000256" key="1">
    <source>
        <dbReference type="ARBA" id="ARBA00022737"/>
    </source>
</evidence>
<evidence type="ECO:0000256" key="4">
    <source>
        <dbReference type="PROSITE-ProRule" id="PRU10141"/>
    </source>
</evidence>
<evidence type="ECO:0000256" key="3">
    <source>
        <dbReference type="PROSITE-ProRule" id="PRU00023"/>
    </source>
</evidence>
<dbReference type="SMART" id="SM00248">
    <property type="entry name" value="ANK"/>
    <property type="match status" value="3"/>
</dbReference>
<dbReference type="GO" id="GO:0085020">
    <property type="term" value="P:protein K6-linked ubiquitination"/>
    <property type="evidence" value="ECO:0007669"/>
    <property type="project" value="TreeGrafter"/>
</dbReference>
<dbReference type="Gene3D" id="1.10.510.10">
    <property type="entry name" value="Transferase(Phosphotransferase) domain 1"/>
    <property type="match status" value="1"/>
</dbReference>
<dbReference type="PROSITE" id="PS50011">
    <property type="entry name" value="PROTEIN_KINASE_DOM"/>
    <property type="match status" value="1"/>
</dbReference>
<dbReference type="InterPro" id="IPR002110">
    <property type="entry name" value="Ankyrin_rpt"/>
</dbReference>
<feature type="repeat" description="ANK" evidence="3">
    <location>
        <begin position="140"/>
        <end position="172"/>
    </location>
</feature>
<dbReference type="PROSITE" id="PS50297">
    <property type="entry name" value="ANK_REP_REGION"/>
    <property type="match status" value="2"/>
</dbReference>
<reference evidence="7" key="1">
    <citation type="journal article" date="2023" name="Mol. Phylogenet. Evol.">
        <title>Genome-scale phylogeny and comparative genomics of the fungal order Sordariales.</title>
        <authorList>
            <person name="Hensen N."/>
            <person name="Bonometti L."/>
            <person name="Westerberg I."/>
            <person name="Brannstrom I.O."/>
            <person name="Guillou S."/>
            <person name="Cros-Aarteil S."/>
            <person name="Calhoun S."/>
            <person name="Haridas S."/>
            <person name="Kuo A."/>
            <person name="Mondo S."/>
            <person name="Pangilinan J."/>
            <person name="Riley R."/>
            <person name="LaButti K."/>
            <person name="Andreopoulos B."/>
            <person name="Lipzen A."/>
            <person name="Chen C."/>
            <person name="Yan M."/>
            <person name="Daum C."/>
            <person name="Ng V."/>
            <person name="Clum A."/>
            <person name="Steindorff A."/>
            <person name="Ohm R.A."/>
            <person name="Martin F."/>
            <person name="Silar P."/>
            <person name="Natvig D.O."/>
            <person name="Lalanne C."/>
            <person name="Gautier V."/>
            <person name="Ament-Velasquez S.L."/>
            <person name="Kruys A."/>
            <person name="Hutchinson M.I."/>
            <person name="Powell A.J."/>
            <person name="Barry K."/>
            <person name="Miller A.N."/>
            <person name="Grigoriev I.V."/>
            <person name="Debuchy R."/>
            <person name="Gladieux P."/>
            <person name="Hiltunen Thoren M."/>
            <person name="Johannesson H."/>
        </authorList>
    </citation>
    <scope>NUCLEOTIDE SEQUENCE</scope>
    <source>
        <strain evidence="7">CBS 359.72</strain>
    </source>
</reference>
<proteinExistence type="predicted"/>
<dbReference type="Pfam" id="PF12796">
    <property type="entry name" value="Ank_2"/>
    <property type="match status" value="1"/>
</dbReference>
<dbReference type="PROSITE" id="PS00107">
    <property type="entry name" value="PROTEIN_KINASE_ATP"/>
    <property type="match status" value="1"/>
</dbReference>
<dbReference type="PROSITE" id="PS50088">
    <property type="entry name" value="ANK_REPEAT"/>
    <property type="match status" value="2"/>
</dbReference>
<feature type="region of interest" description="Disordered" evidence="5">
    <location>
        <begin position="16"/>
        <end position="37"/>
    </location>
</feature>
<sequence>MAFHMEQLALFAVPRASSNDIDDDGNDHDDTSHGSKTNAALGIQSASLASVPLSSDAGLEILKELQQYPASPDLGWRLLWAARGGGEATTAQLLGGGVNTETRDDYFGRTPLSYAAAQGHQDIVKLLLKSGANIEEKDRHDHTPLTNAAIECHPDVVKLLLDNGAYIEAQDRALLSRRKIGMVEHHFHMPSNGGHEVVVNLLLDHHTRIQAKDRYDHTPLEHATIKRHKAVVKLLHENSATIEPRSIDAHYHDNTAEGSKTVRPPDFILAPLNSAVRKAVQHKRNWHLRYTLDDTIGIRVSFADPQKQIWTLGKGDDAAIYLPDTRFSSKGSPHISVIHASFGLVESTGAVLLFDDSDNRTVEPLPQSNTHIVHFRSSARSVLVAPGINPRIAFGKDHWYQFELQWFPGSEGLYDLPKGDPYLMGPRLSRTKKYVWGGEIGTGSYGTVSWVLDATNGKIIAVKNFHKLSGKNLEFATRGISNLLSIKKDDSIKHEHILEILDYSGGGKHDNWGEILMPLMNGNLNTLVSTVQDTDTISNIVLHQMLLALKCIDSHRIIHRNVKPENIVWEPDRLGSYRFCLSDFGLSDDPELARTAAGTEPFMAPEVYFRQKQTAKVDIWSLFATIIWTRAPEFRQCYSQIRAPDLHQWLVDFSKTEPYANIRQMASMDPKKRPSAKQQLAILDGEYDEASSRGTYGVPSGGELGSDLSAQFSAGMNLQDDTPGLTAAYETYSGTQAGPSEQDMPSLPYLAAERSVHGSWAMPYEAPNSNFHAPPVCWNSGSGTAVPDSWTAAAQTVGVDEESAENESRRREHKGKHRA</sequence>
<gene>
    <name evidence="7" type="ORF">C7999DRAFT_31157</name>
</gene>
<evidence type="ECO:0000256" key="2">
    <source>
        <dbReference type="ARBA" id="ARBA00023043"/>
    </source>
</evidence>
<protein>
    <submittedName>
        <fullName evidence="7">Kinase-like domain-containing protein</fullName>
    </submittedName>
</protein>
<evidence type="ECO:0000313" key="8">
    <source>
        <dbReference type="Proteomes" id="UP001303647"/>
    </source>
</evidence>
<dbReference type="PANTHER" id="PTHR24171">
    <property type="entry name" value="ANKYRIN REPEAT DOMAIN-CONTAINING PROTEIN 39-RELATED"/>
    <property type="match status" value="1"/>
</dbReference>
<feature type="repeat" description="ANK" evidence="3">
    <location>
        <begin position="107"/>
        <end position="139"/>
    </location>
</feature>
<reference evidence="7" key="2">
    <citation type="submission" date="2023-05" db="EMBL/GenBank/DDBJ databases">
        <authorList>
            <consortium name="Lawrence Berkeley National Laboratory"/>
            <person name="Steindorff A."/>
            <person name="Hensen N."/>
            <person name="Bonometti L."/>
            <person name="Westerberg I."/>
            <person name="Brannstrom I.O."/>
            <person name="Guillou S."/>
            <person name="Cros-Aarteil S."/>
            <person name="Calhoun S."/>
            <person name="Haridas S."/>
            <person name="Kuo A."/>
            <person name="Mondo S."/>
            <person name="Pangilinan J."/>
            <person name="Riley R."/>
            <person name="Labutti K."/>
            <person name="Andreopoulos B."/>
            <person name="Lipzen A."/>
            <person name="Chen C."/>
            <person name="Yanf M."/>
            <person name="Daum C."/>
            <person name="Ng V."/>
            <person name="Clum A."/>
            <person name="Ohm R."/>
            <person name="Martin F."/>
            <person name="Silar P."/>
            <person name="Natvig D."/>
            <person name="Lalanne C."/>
            <person name="Gautier V."/>
            <person name="Ament-Velasquez S.L."/>
            <person name="Kruys A."/>
            <person name="Hutchinson M.I."/>
            <person name="Powell A.J."/>
            <person name="Barry K."/>
            <person name="Miller A.N."/>
            <person name="Grigoriev I.V."/>
            <person name="Debuchy R."/>
            <person name="Gladieux P."/>
            <person name="Thoren M.H."/>
            <person name="Johannesson H."/>
        </authorList>
    </citation>
    <scope>NUCLEOTIDE SEQUENCE</scope>
    <source>
        <strain evidence="7">CBS 359.72</strain>
    </source>
</reference>
<dbReference type="SUPFAM" id="SSF56112">
    <property type="entry name" value="Protein kinase-like (PK-like)"/>
    <property type="match status" value="1"/>
</dbReference>
<keyword evidence="1" id="KW-0677">Repeat</keyword>
<dbReference type="InterPro" id="IPR000719">
    <property type="entry name" value="Prot_kinase_dom"/>
</dbReference>
<feature type="binding site" evidence="4">
    <location>
        <position position="463"/>
    </location>
    <ligand>
        <name>ATP</name>
        <dbReference type="ChEBI" id="CHEBI:30616"/>
    </ligand>
</feature>
<evidence type="ECO:0000259" key="6">
    <source>
        <dbReference type="PROSITE" id="PS50011"/>
    </source>
</evidence>
<evidence type="ECO:0000313" key="7">
    <source>
        <dbReference type="EMBL" id="KAK4248393.1"/>
    </source>
</evidence>
<dbReference type="Gene3D" id="1.25.40.20">
    <property type="entry name" value="Ankyrin repeat-containing domain"/>
    <property type="match status" value="2"/>
</dbReference>
<keyword evidence="8" id="KW-1185">Reference proteome</keyword>
<keyword evidence="4" id="KW-0067">ATP-binding</keyword>
<feature type="region of interest" description="Disordered" evidence="5">
    <location>
        <begin position="791"/>
        <end position="819"/>
    </location>
</feature>
<accession>A0AAN7CWW1</accession>
<name>A0AAN7CWW1_9PEZI</name>
<keyword evidence="4" id="KW-0547">Nucleotide-binding</keyword>